<dbReference type="SUPFAM" id="SSF88697">
    <property type="entry name" value="PUA domain-like"/>
    <property type="match status" value="1"/>
</dbReference>
<dbReference type="OMA" id="AMEDFYW"/>
<sequence>MRGGRSGGGSGGLRNPCLTMHQSWASLLVHGTKRVEGRSWPSPVTGRLWIHAASKVPDPDTVAAMEDFYQEIYAIDGVHHIDFPQHYPVSCLLGPYPSSSLLVTAAAAVPLSLLMPLPIIA</sequence>
<gene>
    <name evidence="2" type="ORF">TRIUR3_32118</name>
</gene>
<reference evidence="2" key="1">
    <citation type="journal article" date="2013" name="Nature">
        <title>Draft genome of the wheat A-genome progenitor Triticum urartu.</title>
        <authorList>
            <person name="Ling H.Q."/>
            <person name="Zhao S."/>
            <person name="Liu D."/>
            <person name="Wang J."/>
            <person name="Sun H."/>
            <person name="Zhang C."/>
            <person name="Fan H."/>
            <person name="Li D."/>
            <person name="Dong L."/>
            <person name="Tao Y."/>
            <person name="Gao C."/>
            <person name="Wu H."/>
            <person name="Li Y."/>
            <person name="Cui Y."/>
            <person name="Guo X."/>
            <person name="Zheng S."/>
            <person name="Wang B."/>
            <person name="Yu K."/>
            <person name="Liang Q."/>
            <person name="Yang W."/>
            <person name="Lou X."/>
            <person name="Chen J."/>
            <person name="Feng M."/>
            <person name="Jian J."/>
            <person name="Zhang X."/>
            <person name="Luo G."/>
            <person name="Jiang Y."/>
            <person name="Liu J."/>
            <person name="Wang Z."/>
            <person name="Sha Y."/>
            <person name="Zhang B."/>
            <person name="Wu H."/>
            <person name="Tang D."/>
            <person name="Shen Q."/>
            <person name="Xue P."/>
            <person name="Zou S."/>
            <person name="Wang X."/>
            <person name="Liu X."/>
            <person name="Wang F."/>
            <person name="Yang Y."/>
            <person name="An X."/>
            <person name="Dong Z."/>
            <person name="Zhang K."/>
            <person name="Zhang X."/>
            <person name="Luo M.C."/>
            <person name="Dvorak J."/>
            <person name="Tong Y."/>
            <person name="Wang J."/>
            <person name="Yang H."/>
            <person name="Li Z."/>
            <person name="Wang D."/>
            <person name="Zhang A."/>
            <person name="Wang J."/>
        </authorList>
    </citation>
    <scope>NUCLEOTIDE SEQUENCE</scope>
</reference>
<dbReference type="PANTHER" id="PTHR12963">
    <property type="entry name" value="THYROID RECEPTOR INTERACTING PROTEIN RELATED"/>
    <property type="match status" value="1"/>
</dbReference>
<dbReference type="InterPro" id="IPR039128">
    <property type="entry name" value="TRIP4-like"/>
</dbReference>
<organism evidence="2">
    <name type="scientific">Triticum urartu</name>
    <name type="common">Red wild einkorn</name>
    <name type="synonym">Crithodium urartu</name>
    <dbReference type="NCBI Taxonomy" id="4572"/>
    <lineage>
        <taxon>Eukaryota</taxon>
        <taxon>Viridiplantae</taxon>
        <taxon>Streptophyta</taxon>
        <taxon>Embryophyta</taxon>
        <taxon>Tracheophyta</taxon>
        <taxon>Spermatophyta</taxon>
        <taxon>Magnoliopsida</taxon>
        <taxon>Liliopsida</taxon>
        <taxon>Poales</taxon>
        <taxon>Poaceae</taxon>
        <taxon>BOP clade</taxon>
        <taxon>Pooideae</taxon>
        <taxon>Triticodae</taxon>
        <taxon>Triticeae</taxon>
        <taxon>Triticinae</taxon>
        <taxon>Triticum</taxon>
    </lineage>
</organism>
<dbReference type="EMBL" id="KD042491">
    <property type="protein sequence ID" value="EMS65578.1"/>
    <property type="molecule type" value="Genomic_DNA"/>
</dbReference>
<evidence type="ECO:0000259" key="1">
    <source>
        <dbReference type="Pfam" id="PF04266"/>
    </source>
</evidence>
<dbReference type="AlphaFoldDB" id="M7ZQU6"/>
<proteinExistence type="predicted"/>
<dbReference type="InterPro" id="IPR015947">
    <property type="entry name" value="PUA-like_sf"/>
</dbReference>
<feature type="domain" description="ASCH" evidence="1">
    <location>
        <begin position="18"/>
        <end position="53"/>
    </location>
</feature>
<dbReference type="CDD" id="cd06554">
    <property type="entry name" value="ASCH_ASC-1_like"/>
    <property type="match status" value="1"/>
</dbReference>
<dbReference type="STRING" id="4572.M7ZQU6"/>
<accession>M7ZQU6</accession>
<dbReference type="PANTHER" id="PTHR12963:SF0">
    <property type="entry name" value="EXPRESSED PROTEIN"/>
    <property type="match status" value="1"/>
</dbReference>
<protein>
    <recommendedName>
        <fullName evidence="1">ASCH domain-containing protein</fullName>
    </recommendedName>
</protein>
<dbReference type="InterPro" id="IPR007374">
    <property type="entry name" value="ASCH_domain"/>
</dbReference>
<dbReference type="Pfam" id="PF04266">
    <property type="entry name" value="ASCH"/>
    <property type="match status" value="1"/>
</dbReference>
<dbReference type="Gene3D" id="2.30.130.30">
    <property type="entry name" value="Hypothetical protein"/>
    <property type="match status" value="1"/>
</dbReference>
<dbReference type="eggNOG" id="KOG2845">
    <property type="taxonomic scope" value="Eukaryota"/>
</dbReference>
<name>M7ZQU6_TRIUA</name>
<evidence type="ECO:0000313" key="2">
    <source>
        <dbReference type="EMBL" id="EMS65578.1"/>
    </source>
</evidence>